<dbReference type="Proteomes" id="UP001277967">
    <property type="component" value="Unassembled WGS sequence"/>
</dbReference>
<proteinExistence type="predicted"/>
<gene>
    <name evidence="1" type="ORF">SO486_00770</name>
</gene>
<organism evidence="1 2">
    <name type="scientific">Pseudomonas salmasensis</name>
    <dbReference type="NCBI Taxonomy" id="2745514"/>
    <lineage>
        <taxon>Bacteria</taxon>
        <taxon>Pseudomonadati</taxon>
        <taxon>Pseudomonadota</taxon>
        <taxon>Gammaproteobacteria</taxon>
        <taxon>Pseudomonadales</taxon>
        <taxon>Pseudomonadaceae</taxon>
        <taxon>Pseudomonas</taxon>
    </lineage>
</organism>
<sequence length="45" mass="5078">MDRFKYDAIDIEGDMEELEIEGIEIASIPNPVNFGILESDFGDND</sequence>
<dbReference type="RefSeq" id="WP_320745824.1">
    <property type="nucleotide sequence ID" value="NZ_JAXGGE010000001.1"/>
</dbReference>
<evidence type="ECO:0000313" key="2">
    <source>
        <dbReference type="Proteomes" id="UP001277967"/>
    </source>
</evidence>
<accession>A0ABU5FBA4</accession>
<reference evidence="1 2" key="1">
    <citation type="submission" date="2023-11" db="EMBL/GenBank/DDBJ databases">
        <title>Genome sequence of Pseudomonas salmasensis Strain SLU99.</title>
        <authorList>
            <person name="Ghadamgahi F."/>
            <person name="Kalyandurg P.B."/>
            <person name="Catara V."/>
            <person name="Vetukuri R."/>
            <person name="Ghosh S."/>
        </authorList>
    </citation>
    <scope>NUCLEOTIDE SEQUENCE [LARGE SCALE GENOMIC DNA]</scope>
    <source>
        <strain evidence="1 2">SLU99</strain>
    </source>
</reference>
<name>A0ABU5FBA4_9PSED</name>
<evidence type="ECO:0000313" key="1">
    <source>
        <dbReference type="EMBL" id="MDY4298528.1"/>
    </source>
</evidence>
<comment type="caution">
    <text evidence="1">The sequence shown here is derived from an EMBL/GenBank/DDBJ whole genome shotgun (WGS) entry which is preliminary data.</text>
</comment>
<protein>
    <submittedName>
        <fullName evidence="1">Uncharacterized protein</fullName>
    </submittedName>
</protein>
<keyword evidence="2" id="KW-1185">Reference proteome</keyword>
<dbReference type="EMBL" id="JAXGGE010000001">
    <property type="protein sequence ID" value="MDY4298528.1"/>
    <property type="molecule type" value="Genomic_DNA"/>
</dbReference>